<reference evidence="6 7" key="1">
    <citation type="journal article" date="2021" name="Commun. Biol.">
        <title>The genome of Shorea leprosula (Dipterocarpaceae) highlights the ecological relevance of drought in aseasonal tropical rainforests.</title>
        <authorList>
            <person name="Ng K.K.S."/>
            <person name="Kobayashi M.J."/>
            <person name="Fawcett J.A."/>
            <person name="Hatakeyama M."/>
            <person name="Paape T."/>
            <person name="Ng C.H."/>
            <person name="Ang C.C."/>
            <person name="Tnah L.H."/>
            <person name="Lee C.T."/>
            <person name="Nishiyama T."/>
            <person name="Sese J."/>
            <person name="O'Brien M.J."/>
            <person name="Copetti D."/>
            <person name="Mohd Noor M.I."/>
            <person name="Ong R.C."/>
            <person name="Putra M."/>
            <person name="Sireger I.Z."/>
            <person name="Indrioko S."/>
            <person name="Kosugi Y."/>
            <person name="Izuno A."/>
            <person name="Isagi Y."/>
            <person name="Lee S.L."/>
            <person name="Shimizu K.K."/>
        </authorList>
    </citation>
    <scope>NUCLEOTIDE SEQUENCE [LARGE SCALE GENOMIC DNA]</scope>
    <source>
        <strain evidence="6">214</strain>
    </source>
</reference>
<organism evidence="6 7">
    <name type="scientific">Rubroshorea leprosula</name>
    <dbReference type="NCBI Taxonomy" id="152421"/>
    <lineage>
        <taxon>Eukaryota</taxon>
        <taxon>Viridiplantae</taxon>
        <taxon>Streptophyta</taxon>
        <taxon>Embryophyta</taxon>
        <taxon>Tracheophyta</taxon>
        <taxon>Spermatophyta</taxon>
        <taxon>Magnoliopsida</taxon>
        <taxon>eudicotyledons</taxon>
        <taxon>Gunneridae</taxon>
        <taxon>Pentapetalae</taxon>
        <taxon>rosids</taxon>
        <taxon>malvids</taxon>
        <taxon>Malvales</taxon>
        <taxon>Dipterocarpaceae</taxon>
        <taxon>Rubroshorea</taxon>
    </lineage>
</organism>
<dbReference type="FunFam" id="3.40.50.1700:FF:000001">
    <property type="entry name" value="probable beta-D-xylosidase 2"/>
    <property type="match status" value="1"/>
</dbReference>
<evidence type="ECO:0000256" key="4">
    <source>
        <dbReference type="SAM" id="SignalP"/>
    </source>
</evidence>
<accession>A0AAV5J769</accession>
<protein>
    <recommendedName>
        <fullName evidence="5">Fibronectin type III-like domain-containing protein</fullName>
    </recommendedName>
</protein>
<dbReference type="SUPFAM" id="SSF52279">
    <property type="entry name" value="Beta-D-glucan exohydrolase, C-terminal domain"/>
    <property type="match status" value="1"/>
</dbReference>
<dbReference type="InterPro" id="IPR013783">
    <property type="entry name" value="Ig-like_fold"/>
</dbReference>
<dbReference type="InterPro" id="IPR002772">
    <property type="entry name" value="Glyco_hydro_3_C"/>
</dbReference>
<name>A0AAV5J769_9ROSI</name>
<dbReference type="InterPro" id="IPR017853">
    <property type="entry name" value="GH"/>
</dbReference>
<evidence type="ECO:0000259" key="5">
    <source>
        <dbReference type="SMART" id="SM01217"/>
    </source>
</evidence>
<dbReference type="SMART" id="SM01217">
    <property type="entry name" value="Fn3_like"/>
    <property type="match status" value="1"/>
</dbReference>
<dbReference type="GO" id="GO:0046556">
    <property type="term" value="F:alpha-L-arabinofuranosidase activity"/>
    <property type="evidence" value="ECO:0007669"/>
    <property type="project" value="TreeGrafter"/>
</dbReference>
<evidence type="ECO:0000313" key="6">
    <source>
        <dbReference type="EMBL" id="GKV10429.1"/>
    </source>
</evidence>
<gene>
    <name evidence="6" type="ORF">SLEP1_g21792</name>
</gene>
<dbReference type="InterPro" id="IPR026891">
    <property type="entry name" value="Fn3-like"/>
</dbReference>
<proteinExistence type="predicted"/>
<sequence length="798" mass="87522">MATSCLLPCIAVLFLAACASASRQLPLGPNHGDVPNDFSHVCDPSRFRQQGLDMEEFAYCDKSLSYQVRAKDLVDRLTLDEKVQQMGNSAKGVSRIGLPKYEWWSEALHGVSNVGPGTHFDNSVPGATIFPTVILTAASFNQSLWKNIGQVVSTEARAMYNVGNAGLTFWSPNVNVVRDPRWGRVTETAGEDPFVVGTYATNYVRGLQDVEGAKDPLDPNSRPLKVSSCCKHYTAYDVDAWQGVDRYHFNALVSEQDMLETFNRPFEMCVKDGDVSSVMCSYNRVNGIPTCADPNLLKGTIRGEWDFHGYIVSDCDSIEVMVDGHKWLDDKGDDASAQTLKAGLDLDCGNFYPDNLKSAVLKGKVKEAEIDRSLNYLYVVLMRLGFFDEIQQYKSVGKGDVCTKQHIALASQAAREGIVLLKNEGGALPLSSTKKLAVIGPHANVTWSMLGNYAGIPCRFVSPLDGLTTFGQVLSVVDHVIYQQGCVNAKCDNDSMIFQAMKAAEDADATILFVGTDLSIEAESLDRTNLYLPGYQTQLINQVAASSKGPVILVIMSAGGVDIQFAKDNEKIRSILWAGWPGEEGGLAIADVIFGGYNPGGKLPITWYKNEYVDQLPMTSMPLRPVDDYPGRTYKFYDGPTVYPFGYGISYTNFTYELTSSPHSLLFNLEPRQHCYPQNHTNKDQGSQCPAIIIEHSECTYFIDVEVTVHNVGTRDGNEVVMVYSAPPPGIDGAPIKQLIGFQRVNVAAGQNVKVKFSFNVCDSFNIIDAAAYNLLPSGAHKILVADKSATLEVSFDY</sequence>
<keyword evidence="7" id="KW-1185">Reference proteome</keyword>
<feature type="chain" id="PRO_5043820275" description="Fibronectin type III-like domain-containing protein" evidence="4">
    <location>
        <begin position="22"/>
        <end position="798"/>
    </location>
</feature>
<keyword evidence="1 4" id="KW-0732">Signal</keyword>
<feature type="domain" description="Fibronectin type III-like" evidence="5">
    <location>
        <begin position="719"/>
        <end position="789"/>
    </location>
</feature>
<dbReference type="Proteomes" id="UP001054252">
    <property type="component" value="Unassembled WGS sequence"/>
</dbReference>
<keyword evidence="3" id="KW-0326">Glycosidase</keyword>
<dbReference type="GO" id="GO:0045493">
    <property type="term" value="P:xylan catabolic process"/>
    <property type="evidence" value="ECO:0007669"/>
    <property type="project" value="InterPro"/>
</dbReference>
<dbReference type="InterPro" id="IPR001764">
    <property type="entry name" value="Glyco_hydro_3_N"/>
</dbReference>
<dbReference type="Pfam" id="PF00933">
    <property type="entry name" value="Glyco_hydro_3"/>
    <property type="match status" value="1"/>
</dbReference>
<dbReference type="InterPro" id="IPR036881">
    <property type="entry name" value="Glyco_hydro_3_C_sf"/>
</dbReference>
<dbReference type="InterPro" id="IPR036962">
    <property type="entry name" value="Glyco_hydro_3_N_sf"/>
</dbReference>
<dbReference type="EMBL" id="BPVZ01000032">
    <property type="protein sequence ID" value="GKV10429.1"/>
    <property type="molecule type" value="Genomic_DNA"/>
</dbReference>
<dbReference type="AlphaFoldDB" id="A0AAV5J769"/>
<dbReference type="InterPro" id="IPR044993">
    <property type="entry name" value="BXL"/>
</dbReference>
<evidence type="ECO:0000313" key="7">
    <source>
        <dbReference type="Proteomes" id="UP001054252"/>
    </source>
</evidence>
<dbReference type="FunFam" id="3.20.20.300:FF:000010">
    <property type="entry name" value="Putative beta-D-xylosidase 5"/>
    <property type="match status" value="1"/>
</dbReference>
<dbReference type="Pfam" id="PF14310">
    <property type="entry name" value="Fn3-like"/>
    <property type="match status" value="1"/>
</dbReference>
<dbReference type="Gene3D" id="2.60.40.10">
    <property type="entry name" value="Immunoglobulins"/>
    <property type="match status" value="1"/>
</dbReference>
<dbReference type="GO" id="GO:0009044">
    <property type="term" value="F:xylan 1,4-beta-xylosidase activity"/>
    <property type="evidence" value="ECO:0007669"/>
    <property type="project" value="InterPro"/>
</dbReference>
<dbReference type="PANTHER" id="PTHR42721:SF11">
    <property type="entry name" value="BETA-D-XYLOSIDASE 5-RELATED"/>
    <property type="match status" value="1"/>
</dbReference>
<evidence type="ECO:0000256" key="2">
    <source>
        <dbReference type="ARBA" id="ARBA00022801"/>
    </source>
</evidence>
<evidence type="ECO:0000256" key="1">
    <source>
        <dbReference type="ARBA" id="ARBA00022729"/>
    </source>
</evidence>
<dbReference type="PANTHER" id="PTHR42721">
    <property type="entry name" value="SUGAR HYDROLASE-RELATED"/>
    <property type="match status" value="1"/>
</dbReference>
<dbReference type="PRINTS" id="PR00133">
    <property type="entry name" value="GLHYDRLASE3"/>
</dbReference>
<dbReference type="Gene3D" id="3.40.50.1700">
    <property type="entry name" value="Glycoside hydrolase family 3 C-terminal domain"/>
    <property type="match status" value="1"/>
</dbReference>
<comment type="caution">
    <text evidence="6">The sequence shown here is derived from an EMBL/GenBank/DDBJ whole genome shotgun (WGS) entry which is preliminary data.</text>
</comment>
<dbReference type="Gene3D" id="3.20.20.300">
    <property type="entry name" value="Glycoside hydrolase, family 3, N-terminal domain"/>
    <property type="match status" value="1"/>
</dbReference>
<evidence type="ECO:0000256" key="3">
    <source>
        <dbReference type="ARBA" id="ARBA00023295"/>
    </source>
</evidence>
<dbReference type="GO" id="GO:0031222">
    <property type="term" value="P:arabinan catabolic process"/>
    <property type="evidence" value="ECO:0007669"/>
    <property type="project" value="TreeGrafter"/>
</dbReference>
<keyword evidence="2" id="KW-0378">Hydrolase</keyword>
<feature type="signal peptide" evidence="4">
    <location>
        <begin position="1"/>
        <end position="21"/>
    </location>
</feature>
<dbReference type="Pfam" id="PF01915">
    <property type="entry name" value="Glyco_hydro_3_C"/>
    <property type="match status" value="1"/>
</dbReference>
<dbReference type="SUPFAM" id="SSF51445">
    <property type="entry name" value="(Trans)glycosidases"/>
    <property type="match status" value="1"/>
</dbReference>